<accession>A0ABQ9GKX0</accession>
<keyword evidence="3" id="KW-1185">Reference proteome</keyword>
<dbReference type="Proteomes" id="UP001159363">
    <property type="component" value="Chromosome 10"/>
</dbReference>
<gene>
    <name evidence="2" type="ORF">PR048_026298</name>
</gene>
<sequence length="546" mass="60577">MAVHSPARSGDSALEGHASVTLIAPTLLRQNKAKIDTVENRRDNRDDTRTAHVKGYRLYARRCQLACRDLVLPLARAMGRATTPRGSGGQGGRVVYVSRGQLKSQSRARAAVGDRERCRRGAVRCVEPQIQRTDSLRRALSVRWIEHAFPSERIVWSSAGTQGRGKREIPEKICRPMTSSGTIPICEKPVTRSGIEPGWWEASGLTARPPRPLNAGMKGRGKRDILEKTRLPNGIVRHDSHLRKSGVNRSGIEPGSLRWEASSLTAQPPWSPDATPARFKTRATANHNLRSERPSKTEHKINMSGKTWQKLLRSEAFTQITALVVMKKECTSREKREITKPTDHQHLHPGTGPVTLQQVTAHDIITRIFPNRLLAQRWDPFRKTSDLGRDHTGSGMDGPFSGTSVAPLTTRPRRPLEKQDYKEISVFMPRTLILHNLRRPTGIIFTLNCLGGVVCRDLLDSGRSGRRSRDHGPVVLSAGVSLVPPEQDGHEPPSSQPYILPRLASRPSSAGRVFSKQRACVGSFDSGLNLNPSRPLAPYLNTIQHQ</sequence>
<evidence type="ECO:0000313" key="3">
    <source>
        <dbReference type="Proteomes" id="UP001159363"/>
    </source>
</evidence>
<dbReference type="EMBL" id="JARBHB010000011">
    <property type="protein sequence ID" value="KAJ8872685.1"/>
    <property type="molecule type" value="Genomic_DNA"/>
</dbReference>
<evidence type="ECO:0000256" key="1">
    <source>
        <dbReference type="SAM" id="MobiDB-lite"/>
    </source>
</evidence>
<protein>
    <submittedName>
        <fullName evidence="2">Uncharacterized protein</fullName>
    </submittedName>
</protein>
<proteinExistence type="predicted"/>
<evidence type="ECO:0000313" key="2">
    <source>
        <dbReference type="EMBL" id="KAJ8872685.1"/>
    </source>
</evidence>
<feature type="region of interest" description="Disordered" evidence="1">
    <location>
        <begin position="388"/>
        <end position="410"/>
    </location>
</feature>
<organism evidence="2 3">
    <name type="scientific">Dryococelus australis</name>
    <dbReference type="NCBI Taxonomy" id="614101"/>
    <lineage>
        <taxon>Eukaryota</taxon>
        <taxon>Metazoa</taxon>
        <taxon>Ecdysozoa</taxon>
        <taxon>Arthropoda</taxon>
        <taxon>Hexapoda</taxon>
        <taxon>Insecta</taxon>
        <taxon>Pterygota</taxon>
        <taxon>Neoptera</taxon>
        <taxon>Polyneoptera</taxon>
        <taxon>Phasmatodea</taxon>
        <taxon>Verophasmatodea</taxon>
        <taxon>Anareolatae</taxon>
        <taxon>Phasmatidae</taxon>
        <taxon>Eurycanthinae</taxon>
        <taxon>Dryococelus</taxon>
    </lineage>
</organism>
<comment type="caution">
    <text evidence="2">The sequence shown here is derived from an EMBL/GenBank/DDBJ whole genome shotgun (WGS) entry which is preliminary data.</text>
</comment>
<feature type="compositionally biased region" description="Basic and acidic residues" evidence="1">
    <location>
        <begin position="334"/>
        <end position="346"/>
    </location>
</feature>
<reference evidence="2 3" key="1">
    <citation type="submission" date="2023-02" db="EMBL/GenBank/DDBJ databases">
        <title>LHISI_Scaffold_Assembly.</title>
        <authorList>
            <person name="Stuart O.P."/>
            <person name="Cleave R."/>
            <person name="Magrath M.J.L."/>
            <person name="Mikheyev A.S."/>
        </authorList>
    </citation>
    <scope>NUCLEOTIDE SEQUENCE [LARGE SCALE GENOMIC DNA]</scope>
    <source>
        <strain evidence="2">Daus_M_001</strain>
        <tissue evidence="2">Leg muscle</tissue>
    </source>
</reference>
<name>A0ABQ9GKX0_9NEOP</name>
<feature type="region of interest" description="Disordered" evidence="1">
    <location>
        <begin position="334"/>
        <end position="353"/>
    </location>
</feature>